<evidence type="ECO:0000256" key="7">
    <source>
        <dbReference type="SAM" id="MobiDB-lite"/>
    </source>
</evidence>
<feature type="region of interest" description="Disordered" evidence="7">
    <location>
        <begin position="611"/>
        <end position="645"/>
    </location>
</feature>
<comment type="similarity">
    <text evidence="1">Belongs to the peptidase A1 family.</text>
</comment>
<dbReference type="PANTHER" id="PTHR47965:SF12">
    <property type="entry name" value="ASPARTIC PROTEINASE 3-RELATED"/>
    <property type="match status" value="1"/>
</dbReference>
<dbReference type="SUPFAM" id="SSF50630">
    <property type="entry name" value="Acid proteases"/>
    <property type="match status" value="1"/>
</dbReference>
<feature type="region of interest" description="Disordered" evidence="7">
    <location>
        <begin position="223"/>
        <end position="245"/>
    </location>
</feature>
<evidence type="ECO:0000259" key="9">
    <source>
        <dbReference type="PROSITE" id="PS51767"/>
    </source>
</evidence>
<feature type="transmembrane region" description="Helical" evidence="8">
    <location>
        <begin position="70"/>
        <end position="89"/>
    </location>
</feature>
<accession>A0A8X7SVY4</accession>
<dbReference type="PRINTS" id="PR00792">
    <property type="entry name" value="PEPSIN"/>
</dbReference>
<dbReference type="Gene3D" id="2.40.70.10">
    <property type="entry name" value="Acid Proteases"/>
    <property type="match status" value="2"/>
</dbReference>
<keyword evidence="2" id="KW-0645">Protease</keyword>
<dbReference type="InterPro" id="IPR034164">
    <property type="entry name" value="Pepsin-like_dom"/>
</dbReference>
<dbReference type="AlphaFoldDB" id="A0A8X7SVY4"/>
<feature type="compositionally biased region" description="Gly residues" evidence="7">
    <location>
        <begin position="629"/>
        <end position="644"/>
    </location>
</feature>
<dbReference type="GO" id="GO:0006508">
    <property type="term" value="P:proteolysis"/>
    <property type="evidence" value="ECO:0007669"/>
    <property type="project" value="UniProtKB-KW"/>
</dbReference>
<reference evidence="10" key="2">
    <citation type="journal article" date="2019" name="IMA Fungus">
        <title>Genome sequencing and comparison of five Tilletia species to identify candidate genes for the detection of regulated species infecting wheat.</title>
        <authorList>
            <person name="Nguyen H.D.T."/>
            <person name="Sultana T."/>
            <person name="Kesanakurti P."/>
            <person name="Hambleton S."/>
        </authorList>
    </citation>
    <scope>NUCLEOTIDE SEQUENCE</scope>
    <source>
        <strain evidence="10">DAOMC 236426</strain>
    </source>
</reference>
<evidence type="ECO:0000256" key="6">
    <source>
        <dbReference type="ARBA" id="ARBA00023145"/>
    </source>
</evidence>
<dbReference type="InterPro" id="IPR021109">
    <property type="entry name" value="Peptidase_aspartic_dom_sf"/>
</dbReference>
<protein>
    <recommendedName>
        <fullName evidence="9">Peptidase A1 domain-containing protein</fullName>
    </recommendedName>
</protein>
<feature type="compositionally biased region" description="Low complexity" evidence="7">
    <location>
        <begin position="131"/>
        <end position="143"/>
    </location>
</feature>
<evidence type="ECO:0000313" key="11">
    <source>
        <dbReference type="Proteomes" id="UP000077684"/>
    </source>
</evidence>
<evidence type="ECO:0000313" key="10">
    <source>
        <dbReference type="EMBL" id="KAE8245192.1"/>
    </source>
</evidence>
<keyword evidence="5" id="KW-0378">Hydrolase</keyword>
<proteinExistence type="inferred from homology"/>
<dbReference type="PANTHER" id="PTHR47965">
    <property type="entry name" value="ASPARTYL PROTEASE-RELATED"/>
    <property type="match status" value="1"/>
</dbReference>
<evidence type="ECO:0000256" key="5">
    <source>
        <dbReference type="ARBA" id="ARBA00022801"/>
    </source>
</evidence>
<keyword evidence="6" id="KW-0865">Zymogen</keyword>
<keyword evidence="8" id="KW-0812">Transmembrane</keyword>
<sequence length="675" mass="69992">MSLTSTSTQLIDVDSSSYLCARNGQGKATRVLLISLELDFSLHMRITFSTPGSTTAAAAGPRLRRRRRRLGLTAPILILLAVAGVSHSAPLSSLPRSGLDSASKPDGEPEPLRALLARLQEERSRVHLKYRSVSSASRTGGTTSRRRRSSKASETPITAAAANSTTSVTLATQGRSVLFAPTTVGTPATTFLLAVDTTASDLWILTDVWGDDPNDPALLAETYGPNATRSPADLPTPPSSSFRSTNHTFSSAAVNGASIWQGFQGTDIVKFAGRRLDDAAINIDTDSSVGAPAFPAVGVLGFGWQALANARAAPFWQATGANIFSLHLLTAPNVTKPYTNAGTLYLGPPPEPAPEPSANASSPYTGPIDYFPLLANHTSTWSIGLTALTVSNASVSLNSSSTRPARKAIALIGSASNTLAVPDAVASAFYSHVPQAEPVPLSPGFWWYPCNRTDAIPQPIEGREPLNVTLSFDASHHYVIPDGLFGFPTTVPASGKLNGFDGGDSSSATFELAGLVKCIGALYGYGNLTTGNVNSTTLAAADSDDGRGGSSSSTDVDGDLFIIGLPFLRSVFTVFDGTKPAIGFAQLADPPLSESSLARGDEIPSWLDAYQAHQPDDDGDGTPDALSGSGTGGGAGNGGRGARSGVGRKVGMLGTRWGVSLGMAVLGLSMLCSLL</sequence>
<dbReference type="InterPro" id="IPR001461">
    <property type="entry name" value="Aspartic_peptidase_A1"/>
</dbReference>
<keyword evidence="8" id="KW-0472">Membrane</keyword>
<dbReference type="Proteomes" id="UP000077684">
    <property type="component" value="Unassembled WGS sequence"/>
</dbReference>
<dbReference type="Pfam" id="PF00026">
    <property type="entry name" value="Asp"/>
    <property type="match status" value="1"/>
</dbReference>
<reference evidence="10" key="1">
    <citation type="submission" date="2016-04" db="EMBL/GenBank/DDBJ databases">
        <authorList>
            <person name="Nguyen H.D."/>
            <person name="Samba Siva P."/>
            <person name="Cullis J."/>
            <person name="Levesque C.A."/>
            <person name="Hambleton S."/>
        </authorList>
    </citation>
    <scope>NUCLEOTIDE SEQUENCE</scope>
    <source>
        <strain evidence="10">DAOMC 236426</strain>
    </source>
</reference>
<dbReference type="PROSITE" id="PS51767">
    <property type="entry name" value="PEPTIDASE_A1"/>
    <property type="match status" value="1"/>
</dbReference>
<evidence type="ECO:0000256" key="4">
    <source>
        <dbReference type="ARBA" id="ARBA00022750"/>
    </source>
</evidence>
<comment type="caution">
    <text evidence="10">The sequence shown here is derived from an EMBL/GenBank/DDBJ whole genome shotgun (WGS) entry which is preliminary data.</text>
</comment>
<organism evidence="10 11">
    <name type="scientific">Tilletia controversa</name>
    <name type="common">dwarf bunt fungus</name>
    <dbReference type="NCBI Taxonomy" id="13291"/>
    <lineage>
        <taxon>Eukaryota</taxon>
        <taxon>Fungi</taxon>
        <taxon>Dikarya</taxon>
        <taxon>Basidiomycota</taxon>
        <taxon>Ustilaginomycotina</taxon>
        <taxon>Exobasidiomycetes</taxon>
        <taxon>Tilletiales</taxon>
        <taxon>Tilletiaceae</taxon>
        <taxon>Tilletia</taxon>
    </lineage>
</organism>
<gene>
    <name evidence="10" type="ORF">A4X06_0g5788</name>
</gene>
<evidence type="ECO:0000256" key="8">
    <source>
        <dbReference type="SAM" id="Phobius"/>
    </source>
</evidence>
<keyword evidence="4" id="KW-0064">Aspartyl protease</keyword>
<feature type="domain" description="Peptidase A1" evidence="9">
    <location>
        <begin position="178"/>
        <end position="585"/>
    </location>
</feature>
<evidence type="ECO:0000256" key="1">
    <source>
        <dbReference type="ARBA" id="ARBA00007447"/>
    </source>
</evidence>
<dbReference type="EMBL" id="LWDE02000756">
    <property type="protein sequence ID" value="KAE8245192.1"/>
    <property type="molecule type" value="Genomic_DNA"/>
</dbReference>
<keyword evidence="11" id="KW-1185">Reference proteome</keyword>
<evidence type="ECO:0000256" key="2">
    <source>
        <dbReference type="ARBA" id="ARBA00022670"/>
    </source>
</evidence>
<dbReference type="CDD" id="cd05471">
    <property type="entry name" value="pepsin_like"/>
    <property type="match status" value="1"/>
</dbReference>
<dbReference type="InterPro" id="IPR033121">
    <property type="entry name" value="PEPTIDASE_A1"/>
</dbReference>
<evidence type="ECO:0000256" key="3">
    <source>
        <dbReference type="ARBA" id="ARBA00022729"/>
    </source>
</evidence>
<keyword evidence="8" id="KW-1133">Transmembrane helix</keyword>
<dbReference type="GO" id="GO:0004190">
    <property type="term" value="F:aspartic-type endopeptidase activity"/>
    <property type="evidence" value="ECO:0007669"/>
    <property type="project" value="UniProtKB-KW"/>
</dbReference>
<feature type="region of interest" description="Disordered" evidence="7">
    <location>
        <begin position="129"/>
        <end position="165"/>
    </location>
</feature>
<name>A0A8X7SVY4_9BASI</name>
<keyword evidence="3" id="KW-0732">Signal</keyword>
<feature type="region of interest" description="Disordered" evidence="7">
    <location>
        <begin position="89"/>
        <end position="109"/>
    </location>
</feature>